<evidence type="ECO:0000313" key="2">
    <source>
        <dbReference type="EMBL" id="ADN37152.1"/>
    </source>
</evidence>
<dbReference type="KEGG" id="mpi:Mpet_2406"/>
<feature type="transmembrane region" description="Helical" evidence="1">
    <location>
        <begin position="39"/>
        <end position="59"/>
    </location>
</feature>
<organism evidence="2 3">
    <name type="scientific">Methanolacinia petrolearia (strain DSM 11571 / OCM 486 / SEBR 4847)</name>
    <name type="common">Methanoplanus petrolearius</name>
    <dbReference type="NCBI Taxonomy" id="679926"/>
    <lineage>
        <taxon>Archaea</taxon>
        <taxon>Methanobacteriati</taxon>
        <taxon>Methanobacteriota</taxon>
        <taxon>Stenosarchaea group</taxon>
        <taxon>Methanomicrobia</taxon>
        <taxon>Methanomicrobiales</taxon>
        <taxon>Methanomicrobiaceae</taxon>
        <taxon>Methanolacinia</taxon>
    </lineage>
</organism>
<name>E1RDW5_METP4</name>
<protein>
    <submittedName>
        <fullName evidence="2">Uncharacterized protein</fullName>
    </submittedName>
</protein>
<accession>E1RDW5</accession>
<dbReference type="GeneID" id="9744899"/>
<feature type="transmembrane region" description="Helical" evidence="1">
    <location>
        <begin position="71"/>
        <end position="90"/>
    </location>
</feature>
<evidence type="ECO:0000313" key="3">
    <source>
        <dbReference type="Proteomes" id="UP000006565"/>
    </source>
</evidence>
<dbReference type="AlphaFoldDB" id="E1RDW5"/>
<keyword evidence="1" id="KW-1133">Transmembrane helix</keyword>
<keyword evidence="1" id="KW-0812">Transmembrane</keyword>
<proteinExistence type="predicted"/>
<gene>
    <name evidence="2" type="ordered locus">Mpet_2406</name>
</gene>
<feature type="transmembrane region" description="Helical" evidence="1">
    <location>
        <begin position="7"/>
        <end position="27"/>
    </location>
</feature>
<reference evidence="2 3" key="1">
    <citation type="journal article" date="2010" name="Stand. Genomic Sci.">
        <title>Complete genome sequence of Methanoplanus petrolearius type strain (SEBR 4847).</title>
        <authorList>
            <person name="Brambilla E."/>
            <person name="Djao O.D."/>
            <person name="Daligault H."/>
            <person name="Lapidus A."/>
            <person name="Lucas S."/>
            <person name="Hammon N."/>
            <person name="Nolan M."/>
            <person name="Tice H."/>
            <person name="Cheng J.F."/>
            <person name="Han C."/>
            <person name="Tapia R."/>
            <person name="Goodwin L."/>
            <person name="Pitluck S."/>
            <person name="Liolios K."/>
            <person name="Ivanova N."/>
            <person name="Mavromatis K."/>
            <person name="Mikhailova N."/>
            <person name="Pati A."/>
            <person name="Chen A."/>
            <person name="Palaniappan K."/>
            <person name="Land M."/>
            <person name="Hauser L."/>
            <person name="Chang Y.J."/>
            <person name="Jeffries C.D."/>
            <person name="Rohde M."/>
            <person name="Spring S."/>
            <person name="Sikorski J."/>
            <person name="Goker M."/>
            <person name="Woyke T."/>
            <person name="Bristow J."/>
            <person name="Eisen J.A."/>
            <person name="Markowitz V."/>
            <person name="Hugenholtz P."/>
            <person name="Kyrpides N.C."/>
            <person name="Klenk H.P."/>
        </authorList>
    </citation>
    <scope>NUCLEOTIDE SEQUENCE [LARGE SCALE GENOMIC DNA]</scope>
    <source>
        <strain evidence="3">DSM 11571 / OCM 486 / SEBR 4847</strain>
    </source>
</reference>
<dbReference type="EMBL" id="CP002117">
    <property type="protein sequence ID" value="ADN37152.1"/>
    <property type="molecule type" value="Genomic_DNA"/>
</dbReference>
<dbReference type="eggNOG" id="arCOG09592">
    <property type="taxonomic scope" value="Archaea"/>
</dbReference>
<feature type="transmembrane region" description="Helical" evidence="1">
    <location>
        <begin position="131"/>
        <end position="156"/>
    </location>
</feature>
<dbReference type="OrthoDB" id="111161at2157"/>
<keyword evidence="3" id="KW-1185">Reference proteome</keyword>
<sequence length="172" mass="19072">MINSVKLKLLIPPVLFVLSLILFEIVISGPDNSGTISVSAWFITIAFAVSCAVAIAMDASPLNIREKWKQLAAFLAPFISIPFIFVMIITPEMVLGQAYPDYYFSKRLPLSGWLLDGLTFGFKSTAGDDNILPGILLNIGFFIEMIIVMLLVFWYLKAMFGSSEKNDYSGNE</sequence>
<keyword evidence="1" id="KW-0472">Membrane</keyword>
<dbReference type="RefSeq" id="WP_013330329.1">
    <property type="nucleotide sequence ID" value="NC_014507.1"/>
</dbReference>
<evidence type="ECO:0000256" key="1">
    <source>
        <dbReference type="SAM" id="Phobius"/>
    </source>
</evidence>
<dbReference type="Proteomes" id="UP000006565">
    <property type="component" value="Chromosome"/>
</dbReference>
<dbReference type="HOGENOM" id="CLU_1551847_0_0_2"/>